<comment type="caution">
    <text evidence="2">The sequence shown here is derived from an EMBL/GenBank/DDBJ whole genome shotgun (WGS) entry which is preliminary data.</text>
</comment>
<keyword evidence="3" id="KW-1185">Reference proteome</keyword>
<sequence length="200" mass="21835">MSLLDLPVLSHPLVSLEPLSHDHAPALALAAAEGDLWRRAWYTSVPEPDAVGAEIDRRLALHADGAMVPWAIVAGGRAVGMTTYMNIDAETPRVEIGSTWMAVSAQGSGINPAIKLLMLARAFDDLGCPAVEFRTSWHNRQSRDAIERLGAKQDGVLRSHQYSKGTLRDVVVYSIIEPEWPAVRRGLEARLDARGPRLEA</sequence>
<gene>
    <name evidence="2" type="ORF">GCM10009640_21250</name>
</gene>
<dbReference type="Proteomes" id="UP001501266">
    <property type="component" value="Unassembled WGS sequence"/>
</dbReference>
<evidence type="ECO:0000259" key="1">
    <source>
        <dbReference type="PROSITE" id="PS51186"/>
    </source>
</evidence>
<dbReference type="PANTHER" id="PTHR43610">
    <property type="entry name" value="BLL6696 PROTEIN"/>
    <property type="match status" value="1"/>
</dbReference>
<dbReference type="PROSITE" id="PS51186">
    <property type="entry name" value="GNAT"/>
    <property type="match status" value="1"/>
</dbReference>
<dbReference type="PANTHER" id="PTHR43610:SF1">
    <property type="entry name" value="N-ACETYLTRANSFERASE DOMAIN-CONTAINING PROTEIN"/>
    <property type="match status" value="1"/>
</dbReference>
<evidence type="ECO:0000313" key="3">
    <source>
        <dbReference type="Proteomes" id="UP001501266"/>
    </source>
</evidence>
<dbReference type="SUPFAM" id="SSF55729">
    <property type="entry name" value="Acyl-CoA N-acyltransferases (Nat)"/>
    <property type="match status" value="1"/>
</dbReference>
<dbReference type="Gene3D" id="3.40.630.30">
    <property type="match status" value="1"/>
</dbReference>
<name>A0ABN1YX84_9MICO</name>
<dbReference type="EMBL" id="BAAAKK010000005">
    <property type="protein sequence ID" value="GAA1424625.1"/>
    <property type="molecule type" value="Genomic_DNA"/>
</dbReference>
<dbReference type="RefSeq" id="WP_343920216.1">
    <property type="nucleotide sequence ID" value="NZ_BAAAKK010000005.1"/>
</dbReference>
<protein>
    <submittedName>
        <fullName evidence="2">GNAT family protein</fullName>
    </submittedName>
</protein>
<proteinExistence type="predicted"/>
<reference evidence="2 3" key="1">
    <citation type="journal article" date="2019" name="Int. J. Syst. Evol. Microbiol.">
        <title>The Global Catalogue of Microorganisms (GCM) 10K type strain sequencing project: providing services to taxonomists for standard genome sequencing and annotation.</title>
        <authorList>
            <consortium name="The Broad Institute Genomics Platform"/>
            <consortium name="The Broad Institute Genome Sequencing Center for Infectious Disease"/>
            <person name="Wu L."/>
            <person name="Ma J."/>
        </authorList>
    </citation>
    <scope>NUCLEOTIDE SEQUENCE [LARGE SCALE GENOMIC DNA]</scope>
    <source>
        <strain evidence="2 3">JCM 12398</strain>
    </source>
</reference>
<dbReference type="InterPro" id="IPR000182">
    <property type="entry name" value="GNAT_dom"/>
</dbReference>
<evidence type="ECO:0000313" key="2">
    <source>
        <dbReference type="EMBL" id="GAA1424625.1"/>
    </source>
</evidence>
<organism evidence="2 3">
    <name type="scientific">Agrococcus citreus</name>
    <dbReference type="NCBI Taxonomy" id="84643"/>
    <lineage>
        <taxon>Bacteria</taxon>
        <taxon>Bacillati</taxon>
        <taxon>Actinomycetota</taxon>
        <taxon>Actinomycetes</taxon>
        <taxon>Micrococcales</taxon>
        <taxon>Microbacteriaceae</taxon>
        <taxon>Agrococcus</taxon>
    </lineage>
</organism>
<dbReference type="InterPro" id="IPR016181">
    <property type="entry name" value="Acyl_CoA_acyltransferase"/>
</dbReference>
<feature type="domain" description="N-acetyltransferase" evidence="1">
    <location>
        <begin position="14"/>
        <end position="169"/>
    </location>
</feature>
<accession>A0ABN1YX84</accession>
<dbReference type="Pfam" id="PF13302">
    <property type="entry name" value="Acetyltransf_3"/>
    <property type="match status" value="1"/>
</dbReference>